<dbReference type="GO" id="GO:0006631">
    <property type="term" value="P:fatty acid metabolic process"/>
    <property type="evidence" value="ECO:0007669"/>
    <property type="project" value="TreeGrafter"/>
</dbReference>
<dbReference type="InterPro" id="IPR000582">
    <property type="entry name" value="Acyl-CoA-binding_protein"/>
</dbReference>
<gene>
    <name evidence="4" type="ORF">HAZT_HAZT005532</name>
</gene>
<dbReference type="GO" id="GO:0000062">
    <property type="term" value="F:fatty-acyl-CoA binding"/>
    <property type="evidence" value="ECO:0007669"/>
    <property type="project" value="InterPro"/>
</dbReference>
<accession>A0A6A0HCI2</accession>
<comment type="similarity">
    <text evidence="1">Belongs to the ACBP family.</text>
</comment>
<dbReference type="PANTHER" id="PTHR23310">
    <property type="entry name" value="ACYL-COA-BINDING PROTEIN, ACBP"/>
    <property type="match status" value="1"/>
</dbReference>
<dbReference type="Pfam" id="PF00887">
    <property type="entry name" value="ACBP"/>
    <property type="match status" value="2"/>
</dbReference>
<reference evidence="4" key="1">
    <citation type="submission" date="2014-08" db="EMBL/GenBank/DDBJ databases">
        <authorList>
            <person name="Murali S."/>
            <person name="Richards S."/>
            <person name="Bandaranaike D."/>
            <person name="Bellair M."/>
            <person name="Blankenburg K."/>
            <person name="Chao H."/>
            <person name="Dinh H."/>
            <person name="Doddapaneni H."/>
            <person name="Dugan-Rocha S."/>
            <person name="Elkadiri S."/>
            <person name="Gnanaolivu R."/>
            <person name="Hughes D."/>
            <person name="Lee S."/>
            <person name="Li M."/>
            <person name="Ming W."/>
            <person name="Munidasa M."/>
            <person name="Muniz J."/>
            <person name="Nguyen L."/>
            <person name="Osuji N."/>
            <person name="Pu L.-L."/>
            <person name="Puazo M."/>
            <person name="Skinner E."/>
            <person name="Qu C."/>
            <person name="Quiroz J."/>
            <person name="Raj R."/>
            <person name="Weissenberger G."/>
            <person name="Xin Y."/>
            <person name="Zou X."/>
            <person name="Han Y."/>
            <person name="Worley K."/>
            <person name="Muzny D."/>
            <person name="Gibbs R."/>
        </authorList>
    </citation>
    <scope>NUCLEOTIDE SEQUENCE</scope>
    <source>
        <strain evidence="4">HAZT.00-mixed</strain>
        <tissue evidence="4">Whole organism</tissue>
    </source>
</reference>
<keyword evidence="2" id="KW-0446">Lipid-binding</keyword>
<dbReference type="EMBL" id="JQDR03002735">
    <property type="protein sequence ID" value="KAA0202931.1"/>
    <property type="molecule type" value="Genomic_DNA"/>
</dbReference>
<reference evidence="4" key="2">
    <citation type="journal article" date="2018" name="Environ. Sci. Technol.">
        <title>The Toxicogenome of Hyalella azteca: A Model for Sediment Ecotoxicology and Evolutionary Toxicology.</title>
        <authorList>
            <person name="Poynton H.C."/>
            <person name="Hasenbein S."/>
            <person name="Benoit J.B."/>
            <person name="Sepulveda M.S."/>
            <person name="Poelchau M.F."/>
            <person name="Hughes D.S.T."/>
            <person name="Murali S.C."/>
            <person name="Chen S."/>
            <person name="Glastad K.M."/>
            <person name="Goodisman M.A.D."/>
            <person name="Werren J.H."/>
            <person name="Vineis J.H."/>
            <person name="Bowen J.L."/>
            <person name="Friedrich M."/>
            <person name="Jones J."/>
            <person name="Robertson H.M."/>
            <person name="Feyereisen R."/>
            <person name="Mechler-Hickson A."/>
            <person name="Mathers N."/>
            <person name="Lee C.E."/>
            <person name="Colbourne J.K."/>
            <person name="Biales A."/>
            <person name="Johnston J.S."/>
            <person name="Wellborn G.A."/>
            <person name="Rosendale A.J."/>
            <person name="Cridge A.G."/>
            <person name="Munoz-Torres M.C."/>
            <person name="Bain P.A."/>
            <person name="Manny A.R."/>
            <person name="Major K.M."/>
            <person name="Lambert F.N."/>
            <person name="Vulpe C.D."/>
            <person name="Tuck P."/>
            <person name="Blalock B.J."/>
            <person name="Lin Y.Y."/>
            <person name="Smith M.E."/>
            <person name="Ochoa-Acuna H."/>
            <person name="Chen M.M."/>
            <person name="Childers C.P."/>
            <person name="Qu J."/>
            <person name="Dugan S."/>
            <person name="Lee S.L."/>
            <person name="Chao H."/>
            <person name="Dinh H."/>
            <person name="Han Y."/>
            <person name="Doddapaneni H."/>
            <person name="Worley K.C."/>
            <person name="Muzny D.M."/>
            <person name="Gibbs R.A."/>
            <person name="Richards S."/>
        </authorList>
    </citation>
    <scope>NUCLEOTIDE SEQUENCE</scope>
    <source>
        <strain evidence="4">HAZT.00-mixed</strain>
        <tissue evidence="4">Whole organism</tissue>
    </source>
</reference>
<evidence type="ECO:0000256" key="1">
    <source>
        <dbReference type="ARBA" id="ARBA00005567"/>
    </source>
</evidence>
<proteinExistence type="inferred from homology"/>
<dbReference type="InterPro" id="IPR014352">
    <property type="entry name" value="FERM/acyl-CoA-bd_prot_sf"/>
</dbReference>
<dbReference type="InterPro" id="IPR022408">
    <property type="entry name" value="Acyl-CoA-binding_prot_CS"/>
</dbReference>
<reference evidence="4" key="3">
    <citation type="submission" date="2019-06" db="EMBL/GenBank/DDBJ databases">
        <authorList>
            <person name="Poynton C."/>
            <person name="Hasenbein S."/>
            <person name="Benoit J.B."/>
            <person name="Sepulveda M.S."/>
            <person name="Poelchau M.F."/>
            <person name="Murali S.C."/>
            <person name="Chen S."/>
            <person name="Glastad K.M."/>
            <person name="Werren J.H."/>
            <person name="Vineis J.H."/>
            <person name="Bowen J.L."/>
            <person name="Friedrich M."/>
            <person name="Jones J."/>
            <person name="Robertson H.M."/>
            <person name="Feyereisen R."/>
            <person name="Mechler-Hickson A."/>
            <person name="Mathers N."/>
            <person name="Lee C.E."/>
            <person name="Colbourne J.K."/>
            <person name="Biales A."/>
            <person name="Johnston J.S."/>
            <person name="Wellborn G.A."/>
            <person name="Rosendale A.J."/>
            <person name="Cridge A.G."/>
            <person name="Munoz-Torres M.C."/>
            <person name="Bain P.A."/>
            <person name="Manny A.R."/>
            <person name="Major K.M."/>
            <person name="Lambert F.N."/>
            <person name="Vulpe C.D."/>
            <person name="Tuck P."/>
            <person name="Blalock B.J."/>
            <person name="Lin Y.-Y."/>
            <person name="Smith M.E."/>
            <person name="Ochoa-Acuna H."/>
            <person name="Chen M.-J.M."/>
            <person name="Childers C.P."/>
            <person name="Qu J."/>
            <person name="Dugan S."/>
            <person name="Lee S.L."/>
            <person name="Chao H."/>
            <person name="Dinh H."/>
            <person name="Han Y."/>
            <person name="Doddapaneni H."/>
            <person name="Worley K.C."/>
            <person name="Muzny D.M."/>
            <person name="Gibbs R.A."/>
            <person name="Richards S."/>
        </authorList>
    </citation>
    <scope>NUCLEOTIDE SEQUENCE</scope>
    <source>
        <strain evidence="4">HAZT.00-mixed</strain>
        <tissue evidence="4">Whole organism</tissue>
    </source>
</reference>
<dbReference type="SUPFAM" id="SSF47027">
    <property type="entry name" value="Acyl-CoA binding protein"/>
    <property type="match status" value="1"/>
</dbReference>
<evidence type="ECO:0000259" key="3">
    <source>
        <dbReference type="PROSITE" id="PS51228"/>
    </source>
</evidence>
<evidence type="ECO:0000313" key="4">
    <source>
        <dbReference type="EMBL" id="KAA0202931.1"/>
    </source>
</evidence>
<dbReference type="OrthoDB" id="346910at2759"/>
<dbReference type="PANTHER" id="PTHR23310:SF62">
    <property type="entry name" value="ACYL-COA BINDING PROTEIN 1, ISOFORM A"/>
    <property type="match status" value="1"/>
</dbReference>
<dbReference type="AlphaFoldDB" id="A0A6A0HCI2"/>
<dbReference type="PROSITE" id="PS00880">
    <property type="entry name" value="ACB_1"/>
    <property type="match status" value="1"/>
</dbReference>
<feature type="domain" description="ACB" evidence="3">
    <location>
        <begin position="1"/>
        <end position="111"/>
    </location>
</feature>
<evidence type="ECO:0000256" key="2">
    <source>
        <dbReference type="ARBA" id="ARBA00023121"/>
    </source>
</evidence>
<dbReference type="PROSITE" id="PS51228">
    <property type="entry name" value="ACB_2"/>
    <property type="match status" value="1"/>
</dbReference>
<organism evidence="4">
    <name type="scientific">Hyalella azteca</name>
    <name type="common">Amphipod</name>
    <dbReference type="NCBI Taxonomy" id="294128"/>
    <lineage>
        <taxon>Eukaryota</taxon>
        <taxon>Metazoa</taxon>
        <taxon>Ecdysozoa</taxon>
        <taxon>Arthropoda</taxon>
        <taxon>Crustacea</taxon>
        <taxon>Multicrustacea</taxon>
        <taxon>Malacostraca</taxon>
        <taxon>Eumalacostraca</taxon>
        <taxon>Peracarida</taxon>
        <taxon>Amphipoda</taxon>
        <taxon>Senticaudata</taxon>
        <taxon>Talitrida</taxon>
        <taxon>Talitroidea</taxon>
        <taxon>Hyalellidae</taxon>
        <taxon>Hyalella</taxon>
    </lineage>
</organism>
<name>A0A6A0HCI2_HYAAZ</name>
<comment type="caution">
    <text evidence="4">The sequence shown here is derived from an EMBL/GenBank/DDBJ whole genome shotgun (WGS) entry which is preliminary data.</text>
</comment>
<sequence>MLFQEAAEKVKKLAKQPTDDELKEIYGLYKQATIGDINTGLTLGGLSSPIGGRFHKLTYIIYLLIIGRPGMLDFKGKAKWDSWESKKGMTKEAAMTAYVAKVEELVAAYGLQ</sequence>
<protein>
    <recommendedName>
        <fullName evidence="3">ACB domain-containing protein</fullName>
    </recommendedName>
</protein>
<dbReference type="InterPro" id="IPR035984">
    <property type="entry name" value="Acyl-CoA-binding_sf"/>
</dbReference>
<dbReference type="Gene3D" id="1.20.80.10">
    <property type="match status" value="1"/>
</dbReference>
<dbReference type="Proteomes" id="UP000711488">
    <property type="component" value="Unassembled WGS sequence"/>
</dbReference>